<evidence type="ECO:0000259" key="1">
    <source>
        <dbReference type="Pfam" id="PF07238"/>
    </source>
</evidence>
<dbReference type="OrthoDB" id="1908709at2"/>
<feature type="domain" description="PilZ" evidence="1">
    <location>
        <begin position="5"/>
        <end position="110"/>
    </location>
</feature>
<organism evidence="2 3">
    <name type="scientific">Paenibacillus flagellatus</name>
    <dbReference type="NCBI Taxonomy" id="2211139"/>
    <lineage>
        <taxon>Bacteria</taxon>
        <taxon>Bacillati</taxon>
        <taxon>Bacillota</taxon>
        <taxon>Bacilli</taxon>
        <taxon>Bacillales</taxon>
        <taxon>Paenibacillaceae</taxon>
        <taxon>Paenibacillus</taxon>
    </lineage>
</organism>
<dbReference type="EMBL" id="QJVJ01000003">
    <property type="protein sequence ID" value="PYI55787.1"/>
    <property type="molecule type" value="Genomic_DNA"/>
</dbReference>
<dbReference type="RefSeq" id="WP_110839588.1">
    <property type="nucleotide sequence ID" value="NZ_QJVJ01000003.1"/>
</dbReference>
<dbReference type="InterPro" id="IPR009875">
    <property type="entry name" value="PilZ_domain"/>
</dbReference>
<name>A0A2V5KUV6_9BACL</name>
<gene>
    <name evidence="2" type="ORF">DLM86_08710</name>
</gene>
<dbReference type="Gene3D" id="2.40.10.220">
    <property type="entry name" value="predicted glycosyltransferase like domains"/>
    <property type="match status" value="1"/>
</dbReference>
<proteinExistence type="predicted"/>
<dbReference type="SUPFAM" id="SSF141371">
    <property type="entry name" value="PilZ domain-like"/>
    <property type="match status" value="1"/>
</dbReference>
<dbReference type="Proteomes" id="UP000247476">
    <property type="component" value="Unassembled WGS sequence"/>
</dbReference>
<dbReference type="AlphaFoldDB" id="A0A2V5KUV6"/>
<dbReference type="Pfam" id="PF07238">
    <property type="entry name" value="PilZ"/>
    <property type="match status" value="1"/>
</dbReference>
<evidence type="ECO:0000313" key="2">
    <source>
        <dbReference type="EMBL" id="PYI55787.1"/>
    </source>
</evidence>
<keyword evidence="3" id="KW-1185">Reference proteome</keyword>
<dbReference type="GO" id="GO:0035438">
    <property type="term" value="F:cyclic-di-GMP binding"/>
    <property type="evidence" value="ECO:0007669"/>
    <property type="project" value="InterPro"/>
</dbReference>
<accession>A0A2V5KUV6</accession>
<protein>
    <submittedName>
        <fullName evidence="2">PilZ domain-containing protein</fullName>
    </submittedName>
</protein>
<comment type="caution">
    <text evidence="2">The sequence shown here is derived from an EMBL/GenBank/DDBJ whole genome shotgun (WGS) entry which is preliminary data.</text>
</comment>
<evidence type="ECO:0000313" key="3">
    <source>
        <dbReference type="Proteomes" id="UP000247476"/>
    </source>
</evidence>
<sequence length="155" mass="17518">MSSDNKRSYFRLMLPVPLSGTLKIIGLNNKKIDSKLAVVLIHDLGAGGMRIHAKHNFPIHPDLLLEFRFRLFHTEHKHLGTIVRKSSHTDTIYEYGIVFSHDENERQSLLHHLNMLDLKLRSANRLSSCSFCTDEELESFYSPSSPTASSGNASA</sequence>
<reference evidence="2 3" key="1">
    <citation type="submission" date="2018-05" db="EMBL/GenBank/DDBJ databases">
        <title>Paenibacillus flagellatus sp. nov., isolated from selenium mineral soil.</title>
        <authorList>
            <person name="Dai X."/>
        </authorList>
    </citation>
    <scope>NUCLEOTIDE SEQUENCE [LARGE SCALE GENOMIC DNA]</scope>
    <source>
        <strain evidence="2 3">DXL2</strain>
    </source>
</reference>